<dbReference type="Proteomes" id="UP001430919">
    <property type="component" value="Unassembled WGS sequence"/>
</dbReference>
<accession>A0ABS8MWT1</accession>
<reference evidence="2" key="1">
    <citation type="submission" date="2021-11" db="EMBL/GenBank/DDBJ databases">
        <title>Description of novel Flavobacterium species.</title>
        <authorList>
            <person name="Saticioglu I.B."/>
            <person name="Ay H."/>
            <person name="Altun S."/>
            <person name="Duman M."/>
        </authorList>
    </citation>
    <scope>NUCLEOTIDE SEQUENCE</scope>
    <source>
        <strain evidence="2">F-65</strain>
    </source>
</reference>
<sequence>MKISDIKEGIMISLFFNIPFSLITYLMTENILISLIVFVLTSFFIIIGGLLTKRFGYKRHCEIIESEGFKKLISIGFEIEKVNDYVGLSGVYRNYLFDVYYDWLTFSENRNSKALVLNIHFESPTINNEIDYIRLRKISEKHIISHWRFIPRNYCFRWREGNVMMNNSIRFKNPNYEFITQKMDALIEILKAENFQPIEKTKLIGIRKTNEMAQIPEIGVYLKNIC</sequence>
<organism evidence="2 3">
    <name type="scientific">Flavobacterium pisciphilum</name>
    <dbReference type="NCBI Taxonomy" id="2893755"/>
    <lineage>
        <taxon>Bacteria</taxon>
        <taxon>Pseudomonadati</taxon>
        <taxon>Bacteroidota</taxon>
        <taxon>Flavobacteriia</taxon>
        <taxon>Flavobacteriales</taxon>
        <taxon>Flavobacteriaceae</taxon>
        <taxon>Flavobacterium</taxon>
    </lineage>
</organism>
<dbReference type="EMBL" id="JAJJMO010000001">
    <property type="protein sequence ID" value="MCC9073253.1"/>
    <property type="molecule type" value="Genomic_DNA"/>
</dbReference>
<gene>
    <name evidence="2" type="ORF">LNQ49_16875</name>
</gene>
<evidence type="ECO:0000256" key="1">
    <source>
        <dbReference type="SAM" id="Phobius"/>
    </source>
</evidence>
<keyword evidence="3" id="KW-1185">Reference proteome</keyword>
<protein>
    <submittedName>
        <fullName evidence="2">Uncharacterized protein</fullName>
    </submittedName>
</protein>
<keyword evidence="1" id="KW-1133">Transmembrane helix</keyword>
<proteinExistence type="predicted"/>
<dbReference type="RefSeq" id="WP_229990190.1">
    <property type="nucleotide sequence ID" value="NZ_JAJJMO010000001.1"/>
</dbReference>
<evidence type="ECO:0000313" key="3">
    <source>
        <dbReference type="Proteomes" id="UP001430919"/>
    </source>
</evidence>
<evidence type="ECO:0000313" key="2">
    <source>
        <dbReference type="EMBL" id="MCC9073253.1"/>
    </source>
</evidence>
<feature type="transmembrane region" description="Helical" evidence="1">
    <location>
        <begin position="32"/>
        <end position="51"/>
    </location>
</feature>
<feature type="transmembrane region" description="Helical" evidence="1">
    <location>
        <begin position="9"/>
        <end position="26"/>
    </location>
</feature>
<keyword evidence="1" id="KW-0812">Transmembrane</keyword>
<name>A0ABS8MWT1_9FLAO</name>
<keyword evidence="1" id="KW-0472">Membrane</keyword>
<comment type="caution">
    <text evidence="2">The sequence shown here is derived from an EMBL/GenBank/DDBJ whole genome shotgun (WGS) entry which is preliminary data.</text>
</comment>